<comment type="caution">
    <text evidence="2">The sequence shown here is derived from an EMBL/GenBank/DDBJ whole genome shotgun (WGS) entry which is preliminary data.</text>
</comment>
<keyword evidence="3" id="KW-1185">Reference proteome</keyword>
<protein>
    <recommendedName>
        <fullName evidence="4">Flagellar assembly protein FliH</fullName>
    </recommendedName>
</protein>
<accession>A0ABS1VA00</accession>
<proteinExistence type="predicted"/>
<evidence type="ECO:0000313" key="3">
    <source>
        <dbReference type="Proteomes" id="UP000606490"/>
    </source>
</evidence>
<feature type="compositionally biased region" description="Pro residues" evidence="1">
    <location>
        <begin position="30"/>
        <end position="41"/>
    </location>
</feature>
<dbReference type="RefSeq" id="WP_202828231.1">
    <property type="nucleotide sequence ID" value="NZ_JAEUXJ010000015.1"/>
</dbReference>
<evidence type="ECO:0000313" key="2">
    <source>
        <dbReference type="EMBL" id="MBL6458490.1"/>
    </source>
</evidence>
<dbReference type="EMBL" id="JAEUXJ010000015">
    <property type="protein sequence ID" value="MBL6458490.1"/>
    <property type="molecule type" value="Genomic_DNA"/>
</dbReference>
<feature type="region of interest" description="Disordered" evidence="1">
    <location>
        <begin position="26"/>
        <end position="53"/>
    </location>
</feature>
<reference evidence="2 3" key="1">
    <citation type="submission" date="2021-01" db="EMBL/GenBank/DDBJ databases">
        <title>Belnapia mucosa sp. nov. and Belnapia arida sp. nov., isolated from the Tabernas Desert (Almeria, Spain).</title>
        <authorList>
            <person name="Molina-Menor E."/>
            <person name="Vidal-Verdu A."/>
            <person name="Calonge A."/>
            <person name="Satari L."/>
            <person name="Pereto Magraner J."/>
            <person name="Porcar Miralles M."/>
        </authorList>
    </citation>
    <scope>NUCLEOTIDE SEQUENCE [LARGE SCALE GENOMIC DNA]</scope>
    <source>
        <strain evidence="2 3">T6</strain>
    </source>
</reference>
<organism evidence="2 3">
    <name type="scientific">Belnapia mucosa</name>
    <dbReference type="NCBI Taxonomy" id="2804532"/>
    <lineage>
        <taxon>Bacteria</taxon>
        <taxon>Pseudomonadati</taxon>
        <taxon>Pseudomonadota</taxon>
        <taxon>Alphaproteobacteria</taxon>
        <taxon>Acetobacterales</taxon>
        <taxon>Roseomonadaceae</taxon>
        <taxon>Belnapia</taxon>
    </lineage>
</organism>
<gene>
    <name evidence="2" type="ORF">JMJ55_24435</name>
</gene>
<dbReference type="Proteomes" id="UP000606490">
    <property type="component" value="Unassembled WGS sequence"/>
</dbReference>
<name>A0ABS1VA00_9PROT</name>
<evidence type="ECO:0008006" key="4">
    <source>
        <dbReference type="Google" id="ProtNLM"/>
    </source>
</evidence>
<sequence>MTAVFELVDLLRLPGGGGVTAAVFSLPDLDAPPEPPPPEPVPEPEEDRAAAEAEARAALWEAAEAAGRAAGEAAGRAAAEQEAAARGAAALVAIAAALEGAASAAATAAAEAAGDLARLLLSALGAALPAAAARLGPESATGLAARLAPLLEAEVAVTLHVPPGCGSATAQLADPRLRIAEDPSLPPGGARAAWRGGGAEFSPEAARAAVAALLDSFGLHPLTERN</sequence>
<evidence type="ECO:0000256" key="1">
    <source>
        <dbReference type="SAM" id="MobiDB-lite"/>
    </source>
</evidence>